<keyword evidence="1" id="KW-1133">Transmembrane helix</keyword>
<accession>A0A9X4RP27</accession>
<feature type="transmembrane region" description="Helical" evidence="1">
    <location>
        <begin position="12"/>
        <end position="34"/>
    </location>
</feature>
<keyword evidence="1" id="KW-0812">Transmembrane</keyword>
<gene>
    <name evidence="2" type="ORF">NOL15_09250</name>
</gene>
<organism evidence="2 3">
    <name type="scientific">Streptococcus suis</name>
    <dbReference type="NCBI Taxonomy" id="1307"/>
    <lineage>
        <taxon>Bacteria</taxon>
        <taxon>Bacillati</taxon>
        <taxon>Bacillota</taxon>
        <taxon>Bacilli</taxon>
        <taxon>Lactobacillales</taxon>
        <taxon>Streptococcaceae</taxon>
        <taxon>Streptococcus</taxon>
    </lineage>
</organism>
<evidence type="ECO:0000313" key="2">
    <source>
        <dbReference type="EMBL" id="MDG4513008.1"/>
    </source>
</evidence>
<dbReference type="EMBL" id="JANFML010000035">
    <property type="protein sequence ID" value="MDG4513008.1"/>
    <property type="molecule type" value="Genomic_DNA"/>
</dbReference>
<evidence type="ECO:0000313" key="3">
    <source>
        <dbReference type="Proteomes" id="UP001152879"/>
    </source>
</evidence>
<proteinExistence type="predicted"/>
<evidence type="ECO:0000256" key="1">
    <source>
        <dbReference type="SAM" id="Phobius"/>
    </source>
</evidence>
<keyword evidence="1" id="KW-0472">Membrane</keyword>
<dbReference type="AlphaFoldDB" id="A0A9X4RP27"/>
<feature type="transmembrane region" description="Helical" evidence="1">
    <location>
        <begin position="198"/>
        <end position="219"/>
    </location>
</feature>
<protein>
    <submittedName>
        <fullName evidence="2">Uncharacterized protein</fullName>
    </submittedName>
</protein>
<name>A0A9X4RP27_STRSU</name>
<dbReference type="Proteomes" id="UP001152879">
    <property type="component" value="Unassembled WGS sequence"/>
</dbReference>
<feature type="transmembrane region" description="Helical" evidence="1">
    <location>
        <begin position="144"/>
        <end position="166"/>
    </location>
</feature>
<feature type="transmembrane region" description="Helical" evidence="1">
    <location>
        <begin position="119"/>
        <end position="138"/>
    </location>
</feature>
<sequence>MMKLQSEKEISMVVILLIAFTILSILSVTNKIILNRHIRKELRISDDLHTIFQQFCEREVVDPPKIVESKAYWYRPIAHTVGVKNLESDYLVDAFAFLHELYHSKDRNRLLKLQSFTSLYFNLISVSLKLLATYSLLFQKYIPFLKWLLLIDSVMLLVCIPITLSIETYASKGALSFLEEKQYIEQNRLVKCLSLQAILSHVFQFIIYSILSMIVFYLVE</sequence>
<reference evidence="2" key="1">
    <citation type="submission" date="2022-07" db="EMBL/GenBank/DDBJ databases">
        <title>Whole Genome Sequencing of Streptococcus suis.</title>
        <authorList>
            <person name="Dai X."/>
            <person name="Huang J."/>
            <person name="Wang L."/>
        </authorList>
    </citation>
    <scope>NUCLEOTIDE SEQUENCE</scope>
    <source>
        <strain evidence="2">SFB2</strain>
    </source>
</reference>
<comment type="caution">
    <text evidence="2">The sequence shown here is derived from an EMBL/GenBank/DDBJ whole genome shotgun (WGS) entry which is preliminary data.</text>
</comment>